<evidence type="ECO:0000259" key="6">
    <source>
        <dbReference type="Pfam" id="PF00005"/>
    </source>
</evidence>
<proteinExistence type="inferred from homology"/>
<dbReference type="GO" id="GO:0005524">
    <property type="term" value="F:ATP binding"/>
    <property type="evidence" value="ECO:0007669"/>
    <property type="project" value="InterPro"/>
</dbReference>
<sequence>MSTVRRYARLPDLTTRSVRHPLERGRQYGEAIRDRLHTALAYYEEAHSAGLDEVSLRVAPGEVVGLVGESGSGKSTTAKAALGLLPYGATASGTVRVGDADVLALTGEDL</sequence>
<dbReference type="InterPro" id="IPR003439">
    <property type="entry name" value="ABC_transporter-like_ATP-bd"/>
</dbReference>
<evidence type="ECO:0000256" key="1">
    <source>
        <dbReference type="ARBA" id="ARBA00004370"/>
    </source>
</evidence>
<dbReference type="PANTHER" id="PTHR43297">
    <property type="entry name" value="OLIGOPEPTIDE TRANSPORT ATP-BINDING PROTEIN APPD"/>
    <property type="match status" value="1"/>
</dbReference>
<dbReference type="Gene3D" id="3.40.50.300">
    <property type="entry name" value="P-loop containing nucleotide triphosphate hydrolases"/>
    <property type="match status" value="1"/>
</dbReference>
<dbReference type="SUPFAM" id="SSF52540">
    <property type="entry name" value="P-loop containing nucleoside triphosphate hydrolases"/>
    <property type="match status" value="1"/>
</dbReference>
<comment type="caution">
    <text evidence="7">The sequence shown here is derived from an EMBL/GenBank/DDBJ whole genome shotgun (WGS) entry which is preliminary data.</text>
</comment>
<evidence type="ECO:0000256" key="5">
    <source>
        <dbReference type="ARBA" id="ARBA00023136"/>
    </source>
</evidence>
<dbReference type="Pfam" id="PF00005">
    <property type="entry name" value="ABC_tran"/>
    <property type="match status" value="1"/>
</dbReference>
<dbReference type="GO" id="GO:0016020">
    <property type="term" value="C:membrane"/>
    <property type="evidence" value="ECO:0007669"/>
    <property type="project" value="UniProtKB-SubCell"/>
</dbReference>
<evidence type="ECO:0000256" key="2">
    <source>
        <dbReference type="ARBA" id="ARBA00005417"/>
    </source>
</evidence>
<accession>A0A7W5F5R0</accession>
<dbReference type="EMBL" id="JACHXE010000011">
    <property type="protein sequence ID" value="MBB3081031.1"/>
    <property type="molecule type" value="Genomic_DNA"/>
</dbReference>
<comment type="subcellular location">
    <subcellularLocation>
        <location evidence="1">Membrane</location>
    </subcellularLocation>
</comment>
<evidence type="ECO:0000313" key="8">
    <source>
        <dbReference type="Proteomes" id="UP000572907"/>
    </source>
</evidence>
<name>A0A7W5F5R0_9ACTN</name>
<feature type="domain" description="ABC transporter" evidence="6">
    <location>
        <begin position="51"/>
        <end position="102"/>
    </location>
</feature>
<organism evidence="7 8">
    <name type="scientific">Streptomyces violarus</name>
    <dbReference type="NCBI Taxonomy" id="67380"/>
    <lineage>
        <taxon>Bacteria</taxon>
        <taxon>Bacillati</taxon>
        <taxon>Actinomycetota</taxon>
        <taxon>Actinomycetes</taxon>
        <taxon>Kitasatosporales</taxon>
        <taxon>Streptomycetaceae</taxon>
        <taxon>Streptomyces</taxon>
    </lineage>
</organism>
<keyword evidence="4" id="KW-1003">Cell membrane</keyword>
<keyword evidence="8" id="KW-1185">Reference proteome</keyword>
<keyword evidence="3" id="KW-0813">Transport</keyword>
<protein>
    <submittedName>
        <fullName evidence="7">ABC-type glutathione transport system ATPase component</fullName>
    </submittedName>
</protein>
<dbReference type="AlphaFoldDB" id="A0A7W5F5R0"/>
<dbReference type="PANTHER" id="PTHR43297:SF2">
    <property type="entry name" value="DIPEPTIDE TRANSPORT ATP-BINDING PROTEIN DPPD"/>
    <property type="match status" value="1"/>
</dbReference>
<evidence type="ECO:0000256" key="3">
    <source>
        <dbReference type="ARBA" id="ARBA00022448"/>
    </source>
</evidence>
<keyword evidence="5" id="KW-0472">Membrane</keyword>
<dbReference type="InterPro" id="IPR050388">
    <property type="entry name" value="ABC_Ni/Peptide_Import"/>
</dbReference>
<dbReference type="GO" id="GO:0016887">
    <property type="term" value="F:ATP hydrolysis activity"/>
    <property type="evidence" value="ECO:0007669"/>
    <property type="project" value="InterPro"/>
</dbReference>
<evidence type="ECO:0000256" key="4">
    <source>
        <dbReference type="ARBA" id="ARBA00022475"/>
    </source>
</evidence>
<gene>
    <name evidence="7" type="ORF">FHS41_007585</name>
</gene>
<dbReference type="Proteomes" id="UP000572907">
    <property type="component" value="Unassembled WGS sequence"/>
</dbReference>
<evidence type="ECO:0000313" key="7">
    <source>
        <dbReference type="EMBL" id="MBB3081031.1"/>
    </source>
</evidence>
<dbReference type="InterPro" id="IPR027417">
    <property type="entry name" value="P-loop_NTPase"/>
</dbReference>
<comment type="similarity">
    <text evidence="2">Belongs to the ABC transporter superfamily.</text>
</comment>
<reference evidence="7 8" key="1">
    <citation type="submission" date="2020-08" db="EMBL/GenBank/DDBJ databases">
        <title>Genomic Encyclopedia of Type Strains, Phase III (KMG-III): the genomes of soil and plant-associated and newly described type strains.</title>
        <authorList>
            <person name="Whitman W."/>
        </authorList>
    </citation>
    <scope>NUCLEOTIDE SEQUENCE [LARGE SCALE GENOMIC DNA]</scope>
    <source>
        <strain evidence="7 8">CECT 3237</strain>
    </source>
</reference>